<dbReference type="EMBL" id="NPKH01000023">
    <property type="protein sequence ID" value="PAP93999.1"/>
    <property type="molecule type" value="Genomic_DNA"/>
</dbReference>
<name>A0A271KG88_9HYPH</name>
<protein>
    <submittedName>
        <fullName evidence="1">Uncharacterized protein</fullName>
    </submittedName>
</protein>
<keyword evidence="2" id="KW-1185">Reference proteome</keyword>
<dbReference type="OrthoDB" id="7916272at2"/>
<gene>
    <name evidence="1" type="ORF">CIT31_16665</name>
</gene>
<comment type="caution">
    <text evidence="1">The sequence shown here is derived from an EMBL/GenBank/DDBJ whole genome shotgun (WGS) entry which is preliminary data.</text>
</comment>
<dbReference type="Proteomes" id="UP000215931">
    <property type="component" value="Unassembled WGS sequence"/>
</dbReference>
<dbReference type="AlphaFoldDB" id="A0A271KG88"/>
<proteinExistence type="predicted"/>
<organism evidence="1 2">
    <name type="scientific">Mesorhizobium wenxiniae</name>
    <dbReference type="NCBI Taxonomy" id="2014805"/>
    <lineage>
        <taxon>Bacteria</taxon>
        <taxon>Pseudomonadati</taxon>
        <taxon>Pseudomonadota</taxon>
        <taxon>Alphaproteobacteria</taxon>
        <taxon>Hyphomicrobiales</taxon>
        <taxon>Phyllobacteriaceae</taxon>
        <taxon>Mesorhizobium</taxon>
    </lineage>
</organism>
<dbReference type="RefSeq" id="WP_095519532.1">
    <property type="nucleotide sequence ID" value="NZ_NPKH01000023.1"/>
</dbReference>
<accession>A0A271KG88</accession>
<reference evidence="1 2" key="1">
    <citation type="submission" date="2017-08" db="EMBL/GenBank/DDBJ databases">
        <title>Mesorhizobium wenxinae sp. nov., a novel rhizobial species isolated from root nodules of chickpea (Cicer arietinum L.).</title>
        <authorList>
            <person name="Zhang J."/>
        </authorList>
    </citation>
    <scope>NUCLEOTIDE SEQUENCE [LARGE SCALE GENOMIC DNA]</scope>
    <source>
        <strain evidence="2">WYCCWR 10019</strain>
    </source>
</reference>
<sequence length="80" mass="7976">MASPIEALAAGDAAAVTVSDSTVVAFDAVYVGVTGNVAVRTVRGSTVTFVGVPAGSILPVKCDRVMSTNTTATSLVGLKY</sequence>
<evidence type="ECO:0000313" key="2">
    <source>
        <dbReference type="Proteomes" id="UP000215931"/>
    </source>
</evidence>
<evidence type="ECO:0000313" key="1">
    <source>
        <dbReference type="EMBL" id="PAP93999.1"/>
    </source>
</evidence>